<proteinExistence type="predicted"/>
<organism evidence="1 2">
    <name type="scientific">Aspergillus sclerotiicarbonarius (strain CBS 121057 / IBT 28362)</name>
    <dbReference type="NCBI Taxonomy" id="1448318"/>
    <lineage>
        <taxon>Eukaryota</taxon>
        <taxon>Fungi</taxon>
        <taxon>Dikarya</taxon>
        <taxon>Ascomycota</taxon>
        <taxon>Pezizomycotina</taxon>
        <taxon>Eurotiomycetes</taxon>
        <taxon>Eurotiomycetidae</taxon>
        <taxon>Eurotiales</taxon>
        <taxon>Aspergillaceae</taxon>
        <taxon>Aspergillus</taxon>
        <taxon>Aspergillus subgen. Circumdati</taxon>
    </lineage>
</organism>
<dbReference type="Proteomes" id="UP000248423">
    <property type="component" value="Unassembled WGS sequence"/>
</dbReference>
<keyword evidence="2" id="KW-1185">Reference proteome</keyword>
<evidence type="ECO:0000313" key="1">
    <source>
        <dbReference type="EMBL" id="PYI07289.1"/>
    </source>
</evidence>
<dbReference type="EMBL" id="KZ826343">
    <property type="protein sequence ID" value="PYI07289.1"/>
    <property type="molecule type" value="Genomic_DNA"/>
</dbReference>
<sequence>MALPLYIPPCIHTPADKHHLPPPDQPLRIQIEGPLSAIQRLLPDTPWHLDWDFANPTFPQPAGPALAKLAYQQIYGRDVSTDIIPGDLVIRDEYLGWMREKDPDRVIDYYGITFDYLIPKDNPDPNPEVLQINIIEIEDDGGEYANRWLLFQADAEEYRGKKVLAVPRCCQKRKGTQDRWRVNACVHQRRGGYEGLLGAEEFRDLVNGGGEEREGKGREGICCRGWVVARRIMGNNDGRIYPKSVEVYLSRVVGLFLTLRI</sequence>
<dbReference type="OrthoDB" id="5150140at2759"/>
<dbReference type="STRING" id="1448318.A0A319EY89"/>
<protein>
    <submittedName>
        <fullName evidence="1">Uncharacterized protein</fullName>
    </submittedName>
</protein>
<accession>A0A319EY89</accession>
<gene>
    <name evidence="1" type="ORF">BO78DRAFT_469328</name>
</gene>
<evidence type="ECO:0000313" key="2">
    <source>
        <dbReference type="Proteomes" id="UP000248423"/>
    </source>
</evidence>
<name>A0A319EY89_ASPSB</name>
<dbReference type="VEuPathDB" id="FungiDB:BO78DRAFT_469328"/>
<reference evidence="1 2" key="1">
    <citation type="submission" date="2018-02" db="EMBL/GenBank/DDBJ databases">
        <title>The genomes of Aspergillus section Nigri reveals drivers in fungal speciation.</title>
        <authorList>
            <consortium name="DOE Joint Genome Institute"/>
            <person name="Vesth T.C."/>
            <person name="Nybo J."/>
            <person name="Theobald S."/>
            <person name="Brandl J."/>
            <person name="Frisvad J.C."/>
            <person name="Nielsen K.F."/>
            <person name="Lyhne E.K."/>
            <person name="Kogle M.E."/>
            <person name="Kuo A."/>
            <person name="Riley R."/>
            <person name="Clum A."/>
            <person name="Nolan M."/>
            <person name="Lipzen A."/>
            <person name="Salamov A."/>
            <person name="Henrissat B."/>
            <person name="Wiebenga A."/>
            <person name="De vries R.P."/>
            <person name="Grigoriev I.V."/>
            <person name="Mortensen U.H."/>
            <person name="Andersen M.R."/>
            <person name="Baker S.E."/>
        </authorList>
    </citation>
    <scope>NUCLEOTIDE SEQUENCE [LARGE SCALE GENOMIC DNA]</scope>
    <source>
        <strain evidence="1 2">CBS 121057</strain>
    </source>
</reference>
<dbReference type="AlphaFoldDB" id="A0A319EY89"/>